<feature type="transmembrane region" description="Helical" evidence="1">
    <location>
        <begin position="202"/>
        <end position="225"/>
    </location>
</feature>
<feature type="transmembrane region" description="Helical" evidence="1">
    <location>
        <begin position="44"/>
        <end position="63"/>
    </location>
</feature>
<name>A0A7G3B733_LUTLO</name>
<evidence type="ECO:0000256" key="1">
    <source>
        <dbReference type="SAM" id="Phobius"/>
    </source>
</evidence>
<sequence>MPAVAHKIPTNKNYLPVLAAAAFAFLPRFAGLLAGLFAGLLDSTSAVVVALACLPFLALGGEVASSASSSTGAALLPRPVAFGASSSVAFFLPRPVLAPAPLATGDFGDFGAFFAAPRFFGVAFALAGVAFFGDRTGDAAALFSSTSADPVGLLLSGSSTFFTPRPFFFGLPAAAAAFFVRPFFAGLAFFVTPPSATRFPRFFVSTAASGAACAAPSSAVSTFFFRGAM</sequence>
<protein>
    <submittedName>
        <fullName evidence="2">Uncharacterized protein</fullName>
    </submittedName>
</protein>
<evidence type="ECO:0000313" key="2">
    <source>
        <dbReference type="EMBL" id="MBC1180584.1"/>
    </source>
</evidence>
<organism evidence="2">
    <name type="scientific">Lutzomyia longipalpis</name>
    <name type="common">Sand fly</name>
    <dbReference type="NCBI Taxonomy" id="7200"/>
    <lineage>
        <taxon>Eukaryota</taxon>
        <taxon>Metazoa</taxon>
        <taxon>Ecdysozoa</taxon>
        <taxon>Arthropoda</taxon>
        <taxon>Hexapoda</taxon>
        <taxon>Insecta</taxon>
        <taxon>Pterygota</taxon>
        <taxon>Neoptera</taxon>
        <taxon>Endopterygota</taxon>
        <taxon>Diptera</taxon>
        <taxon>Nematocera</taxon>
        <taxon>Psychodoidea</taxon>
        <taxon>Psychodidae</taxon>
        <taxon>Lutzomyia</taxon>
        <taxon>Lutzomyia</taxon>
    </lineage>
</organism>
<feature type="transmembrane region" description="Helical" evidence="1">
    <location>
        <begin position="167"/>
        <end position="190"/>
    </location>
</feature>
<proteinExistence type="predicted"/>
<reference evidence="2" key="1">
    <citation type="journal article" date="2020" name="BMC">
        <title>Leishmania infection induces a limited differential gene expression in the sand fly midgut.</title>
        <authorList>
            <person name="Coutinho-Abreu I.V."/>
            <person name="Serafim T.D."/>
            <person name="Meneses C."/>
            <person name="Kamhawi S."/>
            <person name="Oliveira F."/>
            <person name="Valenzuela J.G."/>
        </authorList>
    </citation>
    <scope>NUCLEOTIDE SEQUENCE</scope>
    <source>
        <strain evidence="2">Jacobina</strain>
        <tissue evidence="2">Midgut</tissue>
    </source>
</reference>
<keyword evidence="1" id="KW-1133">Transmembrane helix</keyword>
<feature type="transmembrane region" description="Helical" evidence="1">
    <location>
        <begin position="112"/>
        <end position="132"/>
    </location>
</feature>
<dbReference type="AlphaFoldDB" id="A0A7G3B733"/>
<accession>A0A7G3B733</accession>
<dbReference type="EMBL" id="GITU01011881">
    <property type="protein sequence ID" value="MBC1180584.1"/>
    <property type="molecule type" value="Transcribed_RNA"/>
</dbReference>
<keyword evidence="1" id="KW-0472">Membrane</keyword>
<feature type="transmembrane region" description="Helical" evidence="1">
    <location>
        <begin position="75"/>
        <end position="92"/>
    </location>
</feature>
<keyword evidence="1" id="KW-0812">Transmembrane</keyword>